<reference evidence="1" key="2">
    <citation type="submission" date="2018-03" db="EMBL/GenBank/DDBJ databases">
        <title>The Triticum urartu genome reveals the dynamic nature of wheat genome evolution.</title>
        <authorList>
            <person name="Ling H."/>
            <person name="Ma B."/>
            <person name="Shi X."/>
            <person name="Liu H."/>
            <person name="Dong L."/>
            <person name="Sun H."/>
            <person name="Cao Y."/>
            <person name="Gao Q."/>
            <person name="Zheng S."/>
            <person name="Li Y."/>
            <person name="Yu Y."/>
            <person name="Du H."/>
            <person name="Qi M."/>
            <person name="Li Y."/>
            <person name="Yu H."/>
            <person name="Cui Y."/>
            <person name="Wang N."/>
            <person name="Chen C."/>
            <person name="Wu H."/>
            <person name="Zhao Y."/>
            <person name="Zhang J."/>
            <person name="Li Y."/>
            <person name="Zhou W."/>
            <person name="Zhang B."/>
            <person name="Hu W."/>
            <person name="Eijk M."/>
            <person name="Tang J."/>
            <person name="Witsenboer H."/>
            <person name="Zhao S."/>
            <person name="Li Z."/>
            <person name="Zhang A."/>
            <person name="Wang D."/>
            <person name="Liang C."/>
        </authorList>
    </citation>
    <scope>NUCLEOTIDE SEQUENCE [LARGE SCALE GENOMIC DNA]</scope>
    <source>
        <strain evidence="1">cv. G1812</strain>
    </source>
</reference>
<name>A0A8R7VAT1_TRIUA</name>
<accession>A0A8R7VAT1</accession>
<dbReference type="Proteomes" id="UP000015106">
    <property type="component" value="Chromosome 7"/>
</dbReference>
<evidence type="ECO:0000313" key="2">
    <source>
        <dbReference type="Proteomes" id="UP000015106"/>
    </source>
</evidence>
<dbReference type="Gramene" id="TuG1812G0700004525.01.T01">
    <property type="protein sequence ID" value="TuG1812G0700004525.01.T01.cds430139"/>
    <property type="gene ID" value="TuG1812G0700004525.01"/>
</dbReference>
<dbReference type="EnsemblPlants" id="TuG1812G0700004525.01.T01">
    <property type="protein sequence ID" value="TuG1812G0700004525.01.T01.cds430139"/>
    <property type="gene ID" value="TuG1812G0700004525.01"/>
</dbReference>
<reference evidence="2" key="1">
    <citation type="journal article" date="2013" name="Nature">
        <title>Draft genome of the wheat A-genome progenitor Triticum urartu.</title>
        <authorList>
            <person name="Ling H.Q."/>
            <person name="Zhao S."/>
            <person name="Liu D."/>
            <person name="Wang J."/>
            <person name="Sun H."/>
            <person name="Zhang C."/>
            <person name="Fan H."/>
            <person name="Li D."/>
            <person name="Dong L."/>
            <person name="Tao Y."/>
            <person name="Gao C."/>
            <person name="Wu H."/>
            <person name="Li Y."/>
            <person name="Cui Y."/>
            <person name="Guo X."/>
            <person name="Zheng S."/>
            <person name="Wang B."/>
            <person name="Yu K."/>
            <person name="Liang Q."/>
            <person name="Yang W."/>
            <person name="Lou X."/>
            <person name="Chen J."/>
            <person name="Feng M."/>
            <person name="Jian J."/>
            <person name="Zhang X."/>
            <person name="Luo G."/>
            <person name="Jiang Y."/>
            <person name="Liu J."/>
            <person name="Wang Z."/>
            <person name="Sha Y."/>
            <person name="Zhang B."/>
            <person name="Wu H."/>
            <person name="Tang D."/>
            <person name="Shen Q."/>
            <person name="Xue P."/>
            <person name="Zou S."/>
            <person name="Wang X."/>
            <person name="Liu X."/>
            <person name="Wang F."/>
            <person name="Yang Y."/>
            <person name="An X."/>
            <person name="Dong Z."/>
            <person name="Zhang K."/>
            <person name="Zhang X."/>
            <person name="Luo M.C."/>
            <person name="Dvorak J."/>
            <person name="Tong Y."/>
            <person name="Wang J."/>
            <person name="Yang H."/>
            <person name="Li Z."/>
            <person name="Wang D."/>
            <person name="Zhang A."/>
            <person name="Wang J."/>
        </authorList>
    </citation>
    <scope>NUCLEOTIDE SEQUENCE</scope>
    <source>
        <strain evidence="2">cv. G1812</strain>
    </source>
</reference>
<evidence type="ECO:0000313" key="1">
    <source>
        <dbReference type="EnsemblPlants" id="TuG1812G0700004525.01.T01.cds430139"/>
    </source>
</evidence>
<protein>
    <submittedName>
        <fullName evidence="1">Uncharacterized protein</fullName>
    </submittedName>
</protein>
<dbReference type="AlphaFoldDB" id="A0A8R7VAT1"/>
<organism evidence="1 2">
    <name type="scientific">Triticum urartu</name>
    <name type="common">Red wild einkorn</name>
    <name type="synonym">Crithodium urartu</name>
    <dbReference type="NCBI Taxonomy" id="4572"/>
    <lineage>
        <taxon>Eukaryota</taxon>
        <taxon>Viridiplantae</taxon>
        <taxon>Streptophyta</taxon>
        <taxon>Embryophyta</taxon>
        <taxon>Tracheophyta</taxon>
        <taxon>Spermatophyta</taxon>
        <taxon>Magnoliopsida</taxon>
        <taxon>Liliopsida</taxon>
        <taxon>Poales</taxon>
        <taxon>Poaceae</taxon>
        <taxon>BOP clade</taxon>
        <taxon>Pooideae</taxon>
        <taxon>Triticodae</taxon>
        <taxon>Triticeae</taxon>
        <taxon>Triticinae</taxon>
        <taxon>Triticum</taxon>
    </lineage>
</organism>
<keyword evidence="2" id="KW-1185">Reference proteome</keyword>
<reference evidence="1" key="3">
    <citation type="submission" date="2022-06" db="UniProtKB">
        <authorList>
            <consortium name="EnsemblPlants"/>
        </authorList>
    </citation>
    <scope>IDENTIFICATION</scope>
</reference>
<sequence>MASIGESHARMYFSLTDHVCPCTYILYLYRHCLVRSESRNPFRPAASQSCLNSRAFHSLPAAESLLHRNRSWRTSDTSGLPFQNA</sequence>
<proteinExistence type="predicted"/>